<evidence type="ECO:0000313" key="3">
    <source>
        <dbReference type="Proteomes" id="UP000237925"/>
    </source>
</evidence>
<evidence type="ECO:0000259" key="1">
    <source>
        <dbReference type="PROSITE" id="PS51746"/>
    </source>
</evidence>
<protein>
    <recommendedName>
        <fullName evidence="1">PPM-type phosphatase domain-containing protein</fullName>
    </recommendedName>
</protein>
<dbReference type="PROSITE" id="PS51746">
    <property type="entry name" value="PPM_2"/>
    <property type="match status" value="1"/>
</dbReference>
<dbReference type="EMBL" id="CP027667">
    <property type="protein sequence ID" value="AVO50318.1"/>
    <property type="molecule type" value="Genomic_DNA"/>
</dbReference>
<name>A0A2R3QEX2_9BURK</name>
<dbReference type="SMART" id="SM00332">
    <property type="entry name" value="PP2Cc"/>
    <property type="match status" value="1"/>
</dbReference>
<dbReference type="SUPFAM" id="SSF81606">
    <property type="entry name" value="PP2C-like"/>
    <property type="match status" value="1"/>
</dbReference>
<reference evidence="2 3" key="1">
    <citation type="submission" date="2018-03" db="EMBL/GenBank/DDBJ databases">
        <title>Genome sequencing of Melaminivora sp.</title>
        <authorList>
            <person name="Kim S.-J."/>
            <person name="Heo J."/>
            <person name="Ahn J.-H."/>
            <person name="Kwon S.-W."/>
        </authorList>
    </citation>
    <scope>NUCLEOTIDE SEQUENCE [LARGE SCALE GENOMIC DNA]</scope>
    <source>
        <strain evidence="2 3">SC2-9</strain>
    </source>
</reference>
<proteinExistence type="predicted"/>
<keyword evidence="3" id="KW-1185">Reference proteome</keyword>
<feature type="domain" description="PPM-type phosphatase" evidence="1">
    <location>
        <begin position="32"/>
        <end position="281"/>
    </location>
</feature>
<dbReference type="Pfam" id="PF13672">
    <property type="entry name" value="PP2C_2"/>
    <property type="match status" value="1"/>
</dbReference>
<dbReference type="AlphaFoldDB" id="A0A2R3QEX2"/>
<dbReference type="Proteomes" id="UP000237925">
    <property type="component" value="Chromosome"/>
</dbReference>
<accession>A0A2R3QEX2</accession>
<dbReference type="KEGG" id="mela:C6568_14525"/>
<dbReference type="Gene3D" id="3.60.40.10">
    <property type="entry name" value="PPM-type phosphatase domain"/>
    <property type="match status" value="1"/>
</dbReference>
<dbReference type="InterPro" id="IPR036457">
    <property type="entry name" value="PPM-type-like_dom_sf"/>
</dbReference>
<evidence type="ECO:0000313" key="2">
    <source>
        <dbReference type="EMBL" id="AVO50318.1"/>
    </source>
</evidence>
<dbReference type="InterPro" id="IPR001932">
    <property type="entry name" value="PPM-type_phosphatase-like_dom"/>
</dbReference>
<organism evidence="2 3">
    <name type="scientific">Melaminivora suipulveris</name>
    <dbReference type="NCBI Taxonomy" id="2109913"/>
    <lineage>
        <taxon>Bacteria</taxon>
        <taxon>Pseudomonadati</taxon>
        <taxon>Pseudomonadota</taxon>
        <taxon>Betaproteobacteria</taxon>
        <taxon>Burkholderiales</taxon>
        <taxon>Comamonadaceae</taxon>
        <taxon>Melaminivora</taxon>
    </lineage>
</organism>
<gene>
    <name evidence="2" type="ORF">C6568_14525</name>
</gene>
<sequence length="283" mass="30726">MLVHAFQQTHRPSSRMHYAPAPQQDALALQTLSGHNIAQTHLGYWTCAAPGGFAWLSVADGVASSPCADLASRSFLQVLHRTSPVTQPLQARQLPGLVRQALPEWRARYLRPRTRGAACTLASLLVADGEVCAANSGDARIWRLRTLPDGDWQWLQLSRDHTAWQQMLDEGEADAEQAGEAASIYHGLLHCLVLDADGGAPAEDSDEEAAPDDWLHVWHGQVKPGDVYLLATDGLHGALSDAQMQALWKRASSPQDGLHALCEAYRQTGAEDDVSAILLQHSG</sequence>